<dbReference type="PANTHER" id="PTHR33164:SF99">
    <property type="entry name" value="MARR FAMILY REGULATORY PROTEIN"/>
    <property type="match status" value="1"/>
</dbReference>
<sequence length="238" mass="27152">MENPDIFKPIHAVELFTNEIIVRWMNAFDHNIGISPVLVLGELNKMGPQKQTTLAKKLGYMPGAMTNIANRLIKQEMAERKYNEDDRRNVLLSITDKGRDILKEAQLKGQELRVEMFQKLNEEELQQFLKILTRYIATQYGKDKIRCNGVAPGLILTPAAARNMPPAVLDIFQKFNALPYHGEADDIGNTVLFLASDESKFITGQTIEVEGGHYMSNPSITDFQNYMMKLKVNKFMRN</sequence>
<dbReference type="Pfam" id="PF13561">
    <property type="entry name" value="adh_short_C2"/>
    <property type="match status" value="1"/>
</dbReference>
<proteinExistence type="predicted"/>
<dbReference type="Gene3D" id="1.10.10.10">
    <property type="entry name" value="Winged helix-like DNA-binding domain superfamily/Winged helix DNA-binding domain"/>
    <property type="match status" value="1"/>
</dbReference>
<dbReference type="InterPro" id="IPR002347">
    <property type="entry name" value="SDR_fam"/>
</dbReference>
<dbReference type="PROSITE" id="PS50995">
    <property type="entry name" value="HTH_MARR_2"/>
    <property type="match status" value="1"/>
</dbReference>
<dbReference type="Pfam" id="PF01047">
    <property type="entry name" value="MarR"/>
    <property type="match status" value="1"/>
</dbReference>
<dbReference type="EMBL" id="CAKMAB010000003">
    <property type="protein sequence ID" value="CAH1054592.1"/>
    <property type="molecule type" value="Genomic_DNA"/>
</dbReference>
<evidence type="ECO:0000313" key="3">
    <source>
        <dbReference type="EMBL" id="CAH1054592.1"/>
    </source>
</evidence>
<dbReference type="RefSeq" id="WP_279306828.1">
    <property type="nucleotide sequence ID" value="NZ_CAKMAB010000003.1"/>
</dbReference>
<evidence type="ECO:0000313" key="4">
    <source>
        <dbReference type="Proteomes" id="UP000838749"/>
    </source>
</evidence>
<dbReference type="SMART" id="SM00347">
    <property type="entry name" value="HTH_MARR"/>
    <property type="match status" value="1"/>
</dbReference>
<comment type="caution">
    <text evidence="3">The sequence shown here is derived from an EMBL/GenBank/DDBJ whole genome shotgun (WGS) entry which is preliminary data.</text>
</comment>
<dbReference type="InterPro" id="IPR036390">
    <property type="entry name" value="WH_DNA-bd_sf"/>
</dbReference>
<dbReference type="Gene3D" id="3.40.50.720">
    <property type="entry name" value="NAD(P)-binding Rossmann-like Domain"/>
    <property type="match status" value="1"/>
</dbReference>
<feature type="domain" description="HTH marR-type" evidence="2">
    <location>
        <begin position="1"/>
        <end position="137"/>
    </location>
</feature>
<keyword evidence="4" id="KW-1185">Reference proteome</keyword>
<reference evidence="3" key="1">
    <citation type="submission" date="2021-12" db="EMBL/GenBank/DDBJ databases">
        <authorList>
            <person name="Criscuolo A."/>
        </authorList>
    </citation>
    <scope>NUCLEOTIDE SEQUENCE</scope>
    <source>
        <strain evidence="3">CIP111894</strain>
    </source>
</reference>
<dbReference type="PRINTS" id="PR00598">
    <property type="entry name" value="HTHMARR"/>
</dbReference>
<dbReference type="PANTHER" id="PTHR33164">
    <property type="entry name" value="TRANSCRIPTIONAL REGULATOR, MARR FAMILY"/>
    <property type="match status" value="1"/>
</dbReference>
<dbReference type="PRINTS" id="PR00081">
    <property type="entry name" value="GDHRDH"/>
</dbReference>
<dbReference type="CDD" id="cd05233">
    <property type="entry name" value="SDR_c"/>
    <property type="match status" value="1"/>
</dbReference>
<organism evidence="3 4">
    <name type="scientific">Paenibacillus pseudetheri</name>
    <dbReference type="NCBI Taxonomy" id="2897682"/>
    <lineage>
        <taxon>Bacteria</taxon>
        <taxon>Bacillati</taxon>
        <taxon>Bacillota</taxon>
        <taxon>Bacilli</taxon>
        <taxon>Bacillales</taxon>
        <taxon>Paenibacillaceae</taxon>
        <taxon>Paenibacillus</taxon>
    </lineage>
</organism>
<gene>
    <name evidence="3" type="ORF">PAECIP111894_00737</name>
</gene>
<dbReference type="InterPro" id="IPR000835">
    <property type="entry name" value="HTH_MarR-typ"/>
</dbReference>
<dbReference type="InterPro" id="IPR036388">
    <property type="entry name" value="WH-like_DNA-bd_sf"/>
</dbReference>
<dbReference type="Proteomes" id="UP000838749">
    <property type="component" value="Unassembled WGS sequence"/>
</dbReference>
<dbReference type="InterPro" id="IPR039422">
    <property type="entry name" value="MarR/SlyA-like"/>
</dbReference>
<evidence type="ECO:0000256" key="1">
    <source>
        <dbReference type="ARBA" id="ARBA00023125"/>
    </source>
</evidence>
<accession>A0ABN8FE12</accession>
<dbReference type="InterPro" id="IPR036291">
    <property type="entry name" value="NAD(P)-bd_dom_sf"/>
</dbReference>
<keyword evidence="1" id="KW-0238">DNA-binding</keyword>
<dbReference type="SUPFAM" id="SSF51735">
    <property type="entry name" value="NAD(P)-binding Rossmann-fold domains"/>
    <property type="match status" value="1"/>
</dbReference>
<protein>
    <recommendedName>
        <fullName evidence="2">HTH marR-type domain-containing protein</fullName>
    </recommendedName>
</protein>
<evidence type="ECO:0000259" key="2">
    <source>
        <dbReference type="PROSITE" id="PS50995"/>
    </source>
</evidence>
<dbReference type="SUPFAM" id="SSF46785">
    <property type="entry name" value="Winged helix' DNA-binding domain"/>
    <property type="match status" value="1"/>
</dbReference>
<name>A0ABN8FE12_9BACL</name>